<sequence>MTEIRTETVPLVDGSELRLTVAEPVGSVRGGIVVLHEARGVTDNIRGLVAGMAGDGWLAVAPHLYHRDNADELDPADTDEQVQDQVNRLDGEQVMADTDTAFGWLADHDITADRMGVVGFDLGGSVALLVAAKRTLGAAVTVAGGGIGTPMSEGLPSMVEAATGLTCPWLGIYGEPVGGEANPELEQLRNAAASSEVATNVVTYPRSGHRFDTDPDAAADAWQRTLNWFDSHLR</sequence>
<name>A0A848DC49_9PSEU</name>
<keyword evidence="3" id="KW-1185">Reference proteome</keyword>
<evidence type="ECO:0000259" key="1">
    <source>
        <dbReference type="Pfam" id="PF01738"/>
    </source>
</evidence>
<proteinExistence type="predicted"/>
<dbReference type="InterPro" id="IPR051049">
    <property type="entry name" value="Dienelactone_hydrolase-like"/>
</dbReference>
<dbReference type="PANTHER" id="PTHR46623:SF6">
    <property type="entry name" value="ALPHA_BETA-HYDROLASES SUPERFAMILY PROTEIN"/>
    <property type="match status" value="1"/>
</dbReference>
<protein>
    <submittedName>
        <fullName evidence="2">Carboxymethylenebutenolidase</fullName>
    </submittedName>
</protein>
<dbReference type="EMBL" id="JAAXKZ010000001">
    <property type="protein sequence ID" value="NMH90095.1"/>
    <property type="molecule type" value="Genomic_DNA"/>
</dbReference>
<organism evidence="2 3">
    <name type="scientific">Pseudonocardia bannensis</name>
    <dbReference type="NCBI Taxonomy" id="630973"/>
    <lineage>
        <taxon>Bacteria</taxon>
        <taxon>Bacillati</taxon>
        <taxon>Actinomycetota</taxon>
        <taxon>Actinomycetes</taxon>
        <taxon>Pseudonocardiales</taxon>
        <taxon>Pseudonocardiaceae</taxon>
        <taxon>Pseudonocardia</taxon>
    </lineage>
</organism>
<dbReference type="AlphaFoldDB" id="A0A848DC49"/>
<evidence type="ECO:0000313" key="3">
    <source>
        <dbReference type="Proteomes" id="UP000586918"/>
    </source>
</evidence>
<feature type="domain" description="Dienelactone hydrolase" evidence="1">
    <location>
        <begin position="21"/>
        <end position="232"/>
    </location>
</feature>
<dbReference type="InterPro" id="IPR029058">
    <property type="entry name" value="AB_hydrolase_fold"/>
</dbReference>
<gene>
    <name evidence="2" type="ORF">HF519_00480</name>
</gene>
<dbReference type="RefSeq" id="WP_169409584.1">
    <property type="nucleotide sequence ID" value="NZ_JAAXKZ010000001.1"/>
</dbReference>
<dbReference type="Pfam" id="PF01738">
    <property type="entry name" value="DLH"/>
    <property type="match status" value="1"/>
</dbReference>
<dbReference type="InterPro" id="IPR002925">
    <property type="entry name" value="Dienelactn_hydro"/>
</dbReference>
<dbReference type="GO" id="GO:0016787">
    <property type="term" value="F:hydrolase activity"/>
    <property type="evidence" value="ECO:0007669"/>
    <property type="project" value="InterPro"/>
</dbReference>
<dbReference type="PANTHER" id="PTHR46623">
    <property type="entry name" value="CARBOXYMETHYLENEBUTENOLIDASE-RELATED"/>
    <property type="match status" value="1"/>
</dbReference>
<comment type="caution">
    <text evidence="2">The sequence shown here is derived from an EMBL/GenBank/DDBJ whole genome shotgun (WGS) entry which is preliminary data.</text>
</comment>
<dbReference type="Proteomes" id="UP000586918">
    <property type="component" value="Unassembled WGS sequence"/>
</dbReference>
<dbReference type="Gene3D" id="3.40.50.1820">
    <property type="entry name" value="alpha/beta hydrolase"/>
    <property type="match status" value="1"/>
</dbReference>
<dbReference type="SUPFAM" id="SSF53474">
    <property type="entry name" value="alpha/beta-Hydrolases"/>
    <property type="match status" value="1"/>
</dbReference>
<accession>A0A848DC49</accession>
<reference evidence="2 3" key="1">
    <citation type="submission" date="2020-04" db="EMBL/GenBank/DDBJ databases">
        <authorList>
            <person name="Klaysubun C."/>
            <person name="Duangmal K."/>
            <person name="Lipun K."/>
        </authorList>
    </citation>
    <scope>NUCLEOTIDE SEQUENCE [LARGE SCALE GENOMIC DNA]</scope>
    <source>
        <strain evidence="2 3">DSM 45300</strain>
    </source>
</reference>
<evidence type="ECO:0000313" key="2">
    <source>
        <dbReference type="EMBL" id="NMH90095.1"/>
    </source>
</evidence>